<feature type="signal peptide" evidence="3">
    <location>
        <begin position="1"/>
        <end position="35"/>
    </location>
</feature>
<feature type="compositionally biased region" description="Low complexity" evidence="2">
    <location>
        <begin position="239"/>
        <end position="251"/>
    </location>
</feature>
<keyword evidence="3" id="KW-0732">Signal</keyword>
<evidence type="ECO:0000313" key="5">
    <source>
        <dbReference type="EMBL" id="KAL3761257.1"/>
    </source>
</evidence>
<dbReference type="PANTHER" id="PTHR43096">
    <property type="entry name" value="DNAJ HOMOLOG 1, MITOCHONDRIAL-RELATED"/>
    <property type="match status" value="1"/>
</dbReference>
<gene>
    <name evidence="5" type="ORF">ACHAWU_009983</name>
</gene>
<protein>
    <recommendedName>
        <fullName evidence="4">J domain-containing protein</fullName>
    </recommendedName>
</protein>
<accession>A0ABD3MGH9</accession>
<evidence type="ECO:0000256" key="1">
    <source>
        <dbReference type="ARBA" id="ARBA00023186"/>
    </source>
</evidence>
<dbReference type="InterPro" id="IPR036869">
    <property type="entry name" value="J_dom_sf"/>
</dbReference>
<dbReference type="EMBL" id="JALLBG020000154">
    <property type="protein sequence ID" value="KAL3761257.1"/>
    <property type="molecule type" value="Genomic_DNA"/>
</dbReference>
<organism evidence="5 6">
    <name type="scientific">Discostella pseudostelligera</name>
    <dbReference type="NCBI Taxonomy" id="259834"/>
    <lineage>
        <taxon>Eukaryota</taxon>
        <taxon>Sar</taxon>
        <taxon>Stramenopiles</taxon>
        <taxon>Ochrophyta</taxon>
        <taxon>Bacillariophyta</taxon>
        <taxon>Coscinodiscophyceae</taxon>
        <taxon>Thalassiosirophycidae</taxon>
        <taxon>Stephanodiscales</taxon>
        <taxon>Stephanodiscaceae</taxon>
        <taxon>Discostella</taxon>
    </lineage>
</organism>
<name>A0ABD3MGH9_9STRA</name>
<dbReference type="PRINTS" id="PR00625">
    <property type="entry name" value="JDOMAIN"/>
</dbReference>
<dbReference type="CDD" id="cd06257">
    <property type="entry name" value="DnaJ"/>
    <property type="match status" value="1"/>
</dbReference>
<evidence type="ECO:0000259" key="4">
    <source>
        <dbReference type="PROSITE" id="PS50076"/>
    </source>
</evidence>
<feature type="chain" id="PRO_5044841437" description="J domain-containing protein" evidence="3">
    <location>
        <begin position="36"/>
        <end position="374"/>
    </location>
</feature>
<feature type="compositionally biased region" description="Polar residues" evidence="2">
    <location>
        <begin position="305"/>
        <end position="332"/>
    </location>
</feature>
<feature type="compositionally biased region" description="Basic residues" evidence="2">
    <location>
        <begin position="360"/>
        <end position="374"/>
    </location>
</feature>
<sequence length="374" mass="40837">MASKQSMPMPMILVWSLPLLVVIIMMLSATPTVNSFQIQRNNHNFRSSPLTSSDYNHMHYISRTKSRLYSEKRGNNGKTKFGQKTDEDVSRFLTDFRTADGTVVDPYKILQVSRSATVIEIKQSYRRLSRKLHPDMVAQMEILPGRCTNLDDVRNEWEKVKFSYEILSDTQMRKSYDRNSSVAEVLNDPGAAVGRAVVGGAMSGLGLVLGGAWKLGEMAAKTIYESTAVADEGKGGGVSMKSMKSSSIKGSNNLPGGNGESIDRNINPGEAQSSTILNGIVGSEQERSADASMISKPRRISNNISETGSYLSQINSPKSSAIETTTDSNNRNNEVEDGRTAMNILTAKSENATAVSGTTSKKRISRKRAKGFGK</sequence>
<dbReference type="SUPFAM" id="SSF46565">
    <property type="entry name" value="Chaperone J-domain"/>
    <property type="match status" value="1"/>
</dbReference>
<reference evidence="5 6" key="1">
    <citation type="submission" date="2024-10" db="EMBL/GenBank/DDBJ databases">
        <title>Updated reference genomes for cyclostephanoid diatoms.</title>
        <authorList>
            <person name="Roberts W.R."/>
            <person name="Alverson A.J."/>
        </authorList>
    </citation>
    <scope>NUCLEOTIDE SEQUENCE [LARGE SCALE GENOMIC DNA]</scope>
    <source>
        <strain evidence="5 6">AJA232-27</strain>
    </source>
</reference>
<keyword evidence="1" id="KW-0143">Chaperone</keyword>
<feature type="domain" description="J" evidence="4">
    <location>
        <begin position="105"/>
        <end position="180"/>
    </location>
</feature>
<dbReference type="PANTHER" id="PTHR43096:SF52">
    <property type="entry name" value="DNAJ HOMOLOG 1, MITOCHONDRIAL-RELATED"/>
    <property type="match status" value="1"/>
</dbReference>
<feature type="region of interest" description="Disordered" evidence="2">
    <location>
        <begin position="305"/>
        <end position="374"/>
    </location>
</feature>
<evidence type="ECO:0000256" key="2">
    <source>
        <dbReference type="SAM" id="MobiDB-lite"/>
    </source>
</evidence>
<dbReference type="PROSITE" id="PS50076">
    <property type="entry name" value="DNAJ_2"/>
    <property type="match status" value="1"/>
</dbReference>
<feature type="compositionally biased region" description="Polar residues" evidence="2">
    <location>
        <begin position="346"/>
        <end position="359"/>
    </location>
</feature>
<dbReference type="SMART" id="SM00271">
    <property type="entry name" value="DnaJ"/>
    <property type="match status" value="1"/>
</dbReference>
<dbReference type="InterPro" id="IPR001623">
    <property type="entry name" value="DnaJ_domain"/>
</dbReference>
<dbReference type="AlphaFoldDB" id="A0ABD3MGH9"/>
<evidence type="ECO:0000256" key="3">
    <source>
        <dbReference type="SAM" id="SignalP"/>
    </source>
</evidence>
<keyword evidence="6" id="KW-1185">Reference proteome</keyword>
<dbReference type="Pfam" id="PF00226">
    <property type="entry name" value="DnaJ"/>
    <property type="match status" value="1"/>
</dbReference>
<proteinExistence type="predicted"/>
<dbReference type="Proteomes" id="UP001530293">
    <property type="component" value="Unassembled WGS sequence"/>
</dbReference>
<dbReference type="Gene3D" id="1.10.287.110">
    <property type="entry name" value="DnaJ domain"/>
    <property type="match status" value="1"/>
</dbReference>
<evidence type="ECO:0000313" key="6">
    <source>
        <dbReference type="Proteomes" id="UP001530293"/>
    </source>
</evidence>
<comment type="caution">
    <text evidence="5">The sequence shown here is derived from an EMBL/GenBank/DDBJ whole genome shotgun (WGS) entry which is preliminary data.</text>
</comment>
<feature type="region of interest" description="Disordered" evidence="2">
    <location>
        <begin position="231"/>
        <end position="260"/>
    </location>
</feature>